<evidence type="ECO:0000313" key="2">
    <source>
        <dbReference type="Proteomes" id="UP000599523"/>
    </source>
</evidence>
<dbReference type="RefSeq" id="WP_168988440.1">
    <property type="nucleotide sequence ID" value="NZ_CAWPHM010000299.1"/>
</dbReference>
<dbReference type="Gene3D" id="3.30.70.2050">
    <property type="match status" value="1"/>
</dbReference>
<dbReference type="AlphaFoldDB" id="A0A972J8K6"/>
<protein>
    <submittedName>
        <fullName evidence="1">Twin-arginine translocation pathway signal protein</fullName>
    </submittedName>
</protein>
<organism evidence="1 2">
    <name type="scientific">Azoarcus taiwanensis</name>
    <dbReference type="NCBI Taxonomy" id="666964"/>
    <lineage>
        <taxon>Bacteria</taxon>
        <taxon>Pseudomonadati</taxon>
        <taxon>Pseudomonadota</taxon>
        <taxon>Betaproteobacteria</taxon>
        <taxon>Rhodocyclales</taxon>
        <taxon>Zoogloeaceae</taxon>
        <taxon>Azoarcus</taxon>
    </lineage>
</organism>
<gene>
    <name evidence="1" type="ORF">GPA21_12280</name>
</gene>
<keyword evidence="2" id="KW-1185">Reference proteome</keyword>
<evidence type="ECO:0000313" key="1">
    <source>
        <dbReference type="EMBL" id="NMG03744.1"/>
    </source>
</evidence>
<dbReference type="PANTHER" id="PTHR41247:SF1">
    <property type="entry name" value="HTH-TYPE TRANSCRIPTIONAL REPRESSOR YCNK"/>
    <property type="match status" value="1"/>
</dbReference>
<dbReference type="Proteomes" id="UP000599523">
    <property type="component" value="Unassembled WGS sequence"/>
</dbReference>
<dbReference type="InterPro" id="IPR008719">
    <property type="entry name" value="N2O_reductase_NosL"/>
</dbReference>
<dbReference type="PANTHER" id="PTHR41247">
    <property type="entry name" value="HTH-TYPE TRANSCRIPTIONAL REPRESSOR YCNK"/>
    <property type="match status" value="1"/>
</dbReference>
<comment type="caution">
    <text evidence="1">The sequence shown here is derived from an EMBL/GenBank/DDBJ whole genome shotgun (WGS) entry which is preliminary data.</text>
</comment>
<name>A0A972J8K6_9RHOO</name>
<proteinExistence type="predicted"/>
<dbReference type="EMBL" id="WTVM01000071">
    <property type="protein sequence ID" value="NMG03744.1"/>
    <property type="molecule type" value="Genomic_DNA"/>
</dbReference>
<dbReference type="SUPFAM" id="SSF160387">
    <property type="entry name" value="NosL/MerB-like"/>
    <property type="match status" value="1"/>
</dbReference>
<reference evidence="1" key="1">
    <citation type="submission" date="2019-12" db="EMBL/GenBank/DDBJ databases">
        <title>Comparative genomics gives insights into the taxonomy of the Azoarcus-Aromatoleum group and reveals separate origins of nif in the plant-associated Azoarcus and non-plant-associated Aromatoleum sub-groups.</title>
        <authorList>
            <person name="Lafos M."/>
            <person name="Maluk M."/>
            <person name="Batista M."/>
            <person name="Junghare M."/>
            <person name="Carmona M."/>
            <person name="Faoro H."/>
            <person name="Cruz L.M."/>
            <person name="Battistoni F."/>
            <person name="De Souza E."/>
            <person name="Pedrosa F."/>
            <person name="Chen W.-M."/>
            <person name="Poole P.S."/>
            <person name="Dixon R.A."/>
            <person name="James E.K."/>
        </authorList>
    </citation>
    <scope>NUCLEOTIDE SEQUENCE</scope>
    <source>
        <strain evidence="1">NSC3</strain>
    </source>
</reference>
<dbReference type="Pfam" id="PF05573">
    <property type="entry name" value="NosL"/>
    <property type="match status" value="1"/>
</dbReference>
<sequence length="204" mass="22515">MKRRELFKWSAVGAAGLLAGKVYAQPRSGECPFDGTPNQFIPKTAPDPLAHINDIEKYPKCPYCGMDRHEYHHSRMLVHYSDNLADGVCSLHCAAISLSLNVDRNPQAIWVGDNASPEAVKPLVEVENATFLVGSAIQGVMTANSKVAYSDEAVALQAQAEHGGEFKDFDGALLSAYVDMSADVARIRQRRAERRRRQMEAQQK</sequence>
<accession>A0A972J8K6</accession>